<dbReference type="EC" id="4.2.2.-" evidence="4"/>
<proteinExistence type="inferred from homology"/>
<dbReference type="InterPro" id="IPR012997">
    <property type="entry name" value="RplA"/>
</dbReference>
<dbReference type="Pfam" id="PF07501">
    <property type="entry name" value="G5"/>
    <property type="match status" value="1"/>
</dbReference>
<accession>A0A3P1WT98</accession>
<comment type="similarity">
    <text evidence="4 5">Belongs to the RlpA family.</text>
</comment>
<feature type="domain" description="G5" evidence="7">
    <location>
        <begin position="198"/>
        <end position="278"/>
    </location>
</feature>
<evidence type="ECO:0000259" key="7">
    <source>
        <dbReference type="PROSITE" id="PS51109"/>
    </source>
</evidence>
<reference evidence="8 9" key="1">
    <citation type="submission" date="2018-11" db="EMBL/GenBank/DDBJ databases">
        <title>Genomes From Bacteria Associated with the Canine Oral Cavity: a Test Case for Automated Genome-Based Taxonomic Assignment.</title>
        <authorList>
            <person name="Coil D.A."/>
            <person name="Jospin G."/>
            <person name="Darling A.E."/>
            <person name="Wallis C."/>
            <person name="Davis I.J."/>
            <person name="Harris S."/>
            <person name="Eisen J.A."/>
            <person name="Holcombe L.J."/>
            <person name="O'Flynn C."/>
        </authorList>
    </citation>
    <scope>NUCLEOTIDE SEQUENCE [LARGE SCALE GENOMIC DNA]</scope>
    <source>
        <strain evidence="8 9">OH2822_COT-296</strain>
    </source>
</reference>
<dbReference type="AlphaFoldDB" id="A0A3P1WT98"/>
<dbReference type="EMBL" id="RQYT01000035">
    <property type="protein sequence ID" value="RRD48580.1"/>
    <property type="molecule type" value="Genomic_DNA"/>
</dbReference>
<dbReference type="HAMAP" id="MF_02071">
    <property type="entry name" value="RlpA"/>
    <property type="match status" value="1"/>
</dbReference>
<keyword evidence="1 4" id="KW-0732">Signal</keyword>
<evidence type="ECO:0000313" key="8">
    <source>
        <dbReference type="EMBL" id="RRD48580.1"/>
    </source>
</evidence>
<comment type="function">
    <text evidence="4">Lytic transglycosylase with a strong preference for naked glycan strands that lack stem peptides.</text>
</comment>
<sequence length="395" mass="41844" precursor="true">MAKKHIWIPAAAGGLALTLVGGASLASAMHKNDVSLVVDGVVTELSVREDSVGEVLDLQGITVGEHDVVLPAVDSEVTDGMEISVLYGRELNLTVDGEQRTVWTTARTVEEALAFLGMNQPDSKLSASRSDAIGREGLDLEITTAKNVTLTHQGQASQHKLAGTVADVLGEAGVTPDEDDIVTPAADTVLTEGLEISVVVVTQSTSTKEVEIPFEKAEEESADLAKGKKKVKTKGANGVKVETYLEVYHDGVLQNSTLQGEEITKEPVKEVTLIGTKEEKQEKKAEEPAPSNPGDESSDLTPASGNTCKASYYWQPQMTASGEQFNPNDLTAAHKTLKLGTRVKVTNPSNGKSVIVRINDRGPYIAGRCLDLSKAAMETIGGTAAGVITVNWETV</sequence>
<dbReference type="InterPro" id="IPR011098">
    <property type="entry name" value="G5_dom"/>
</dbReference>
<feature type="compositionally biased region" description="Basic and acidic residues" evidence="6">
    <location>
        <begin position="276"/>
        <end position="287"/>
    </location>
</feature>
<feature type="region of interest" description="Disordered" evidence="6">
    <location>
        <begin position="269"/>
        <end position="304"/>
    </location>
</feature>
<gene>
    <name evidence="4" type="primary">rlpA</name>
    <name evidence="8" type="ORF">EII35_12050</name>
</gene>
<dbReference type="PANTHER" id="PTHR34183:SF8">
    <property type="entry name" value="ENDOLYTIC PEPTIDOGLYCAN TRANSGLYCOSYLASE RLPA-RELATED"/>
    <property type="match status" value="1"/>
</dbReference>
<keyword evidence="2 4" id="KW-0456">Lyase</keyword>
<dbReference type="InterPro" id="IPR009009">
    <property type="entry name" value="RlpA-like_DPBB"/>
</dbReference>
<dbReference type="CDD" id="cd22268">
    <property type="entry name" value="DPBB_RlpA-like"/>
    <property type="match status" value="1"/>
</dbReference>
<dbReference type="Proteomes" id="UP000280935">
    <property type="component" value="Unassembled WGS sequence"/>
</dbReference>
<feature type="signal peptide" evidence="4">
    <location>
        <begin position="1"/>
        <end position="28"/>
    </location>
</feature>
<dbReference type="Pfam" id="PF03990">
    <property type="entry name" value="DUF348"/>
    <property type="match status" value="3"/>
</dbReference>
<dbReference type="PROSITE" id="PS51109">
    <property type="entry name" value="G5"/>
    <property type="match status" value="1"/>
</dbReference>
<evidence type="ECO:0000313" key="9">
    <source>
        <dbReference type="Proteomes" id="UP000280935"/>
    </source>
</evidence>
<name>A0A3P1WT98_9ACTN</name>
<dbReference type="GO" id="GO:0071555">
    <property type="term" value="P:cell wall organization"/>
    <property type="evidence" value="ECO:0007669"/>
    <property type="project" value="UniProtKB-KW"/>
</dbReference>
<evidence type="ECO:0000256" key="4">
    <source>
        <dbReference type="HAMAP-Rule" id="MF_02071"/>
    </source>
</evidence>
<dbReference type="InterPro" id="IPR034718">
    <property type="entry name" value="RlpA"/>
</dbReference>
<protein>
    <recommendedName>
        <fullName evidence="4">Probable endolytic peptidoglycan transglycosylase RlpA</fullName>
        <ecNumber evidence="4">4.2.2.-</ecNumber>
    </recommendedName>
</protein>
<dbReference type="InterPro" id="IPR036908">
    <property type="entry name" value="RlpA-like_sf"/>
</dbReference>
<dbReference type="GO" id="GO:0008932">
    <property type="term" value="F:lytic endotransglycosylase activity"/>
    <property type="evidence" value="ECO:0007669"/>
    <property type="project" value="UniProtKB-UniRule"/>
</dbReference>
<dbReference type="SMART" id="SM01208">
    <property type="entry name" value="G5"/>
    <property type="match status" value="1"/>
</dbReference>
<organism evidence="8 9">
    <name type="scientific">Arachnia propionica</name>
    <dbReference type="NCBI Taxonomy" id="1750"/>
    <lineage>
        <taxon>Bacteria</taxon>
        <taxon>Bacillati</taxon>
        <taxon>Actinomycetota</taxon>
        <taxon>Actinomycetes</taxon>
        <taxon>Propionibacteriales</taxon>
        <taxon>Propionibacteriaceae</taxon>
        <taxon>Arachnia</taxon>
    </lineage>
</organism>
<feature type="chain" id="PRO_5018342751" description="Probable endolytic peptidoglycan transglycosylase RlpA" evidence="4">
    <location>
        <begin position="29"/>
        <end position="395"/>
    </location>
</feature>
<dbReference type="RefSeq" id="WP_125228715.1">
    <property type="nucleotide sequence ID" value="NZ_RQYT01000035.1"/>
</dbReference>
<evidence type="ECO:0000256" key="5">
    <source>
        <dbReference type="RuleBase" id="RU003495"/>
    </source>
</evidence>
<dbReference type="Gene3D" id="2.40.40.10">
    <property type="entry name" value="RlpA-like domain"/>
    <property type="match status" value="1"/>
</dbReference>
<evidence type="ECO:0000256" key="6">
    <source>
        <dbReference type="SAM" id="MobiDB-lite"/>
    </source>
</evidence>
<dbReference type="SUPFAM" id="SSF50685">
    <property type="entry name" value="Barwin-like endoglucanases"/>
    <property type="match status" value="1"/>
</dbReference>
<dbReference type="NCBIfam" id="TIGR00413">
    <property type="entry name" value="rlpA"/>
    <property type="match status" value="1"/>
</dbReference>
<evidence type="ECO:0000256" key="1">
    <source>
        <dbReference type="ARBA" id="ARBA00022729"/>
    </source>
</evidence>
<dbReference type="GO" id="GO:0000270">
    <property type="term" value="P:peptidoglycan metabolic process"/>
    <property type="evidence" value="ECO:0007669"/>
    <property type="project" value="UniProtKB-UniRule"/>
</dbReference>
<evidence type="ECO:0000256" key="2">
    <source>
        <dbReference type="ARBA" id="ARBA00023239"/>
    </source>
</evidence>
<dbReference type="Pfam" id="PF03330">
    <property type="entry name" value="DPBB_1"/>
    <property type="match status" value="1"/>
</dbReference>
<dbReference type="Gene3D" id="2.20.230.10">
    <property type="entry name" value="Resuscitation-promoting factor rpfb"/>
    <property type="match status" value="1"/>
</dbReference>
<dbReference type="InterPro" id="IPR007137">
    <property type="entry name" value="DUF348"/>
</dbReference>
<comment type="caution">
    <text evidence="8">The sequence shown here is derived from an EMBL/GenBank/DDBJ whole genome shotgun (WGS) entry which is preliminary data.</text>
</comment>
<keyword evidence="3 4" id="KW-0961">Cell wall biogenesis/degradation</keyword>
<dbReference type="OrthoDB" id="1404170at2"/>
<evidence type="ECO:0000256" key="3">
    <source>
        <dbReference type="ARBA" id="ARBA00023316"/>
    </source>
</evidence>
<dbReference type="PANTHER" id="PTHR34183">
    <property type="entry name" value="ENDOLYTIC PEPTIDOGLYCAN TRANSGLYCOSYLASE RLPA"/>
    <property type="match status" value="1"/>
</dbReference>